<reference evidence="1 2" key="1">
    <citation type="submission" date="2019-02" db="EMBL/GenBank/DDBJ databases">
        <title>Haloarcula mannanilyticum sp. nov., a mannan degrading haloarchaeon isolated from commercial salt.</title>
        <authorList>
            <person name="Enomoto S."/>
            <person name="Shimane Y."/>
            <person name="Kamekura M."/>
            <person name="Ito T."/>
            <person name="Moriya O."/>
            <person name="Ihara K."/>
            <person name="Takahashi-Ando N."/>
            <person name="Fukushima Y."/>
            <person name="Yoshida Y."/>
            <person name="Usama R."/>
            <person name="Takai K."/>
            <person name="Minegishi H."/>
        </authorList>
    </citation>
    <scope>NUCLEOTIDE SEQUENCE [LARGE SCALE GENOMIC DNA]</scope>
    <source>
        <strain evidence="1 2">MD130-1</strain>
    </source>
</reference>
<evidence type="ECO:0000313" key="2">
    <source>
        <dbReference type="Proteomes" id="UP000304382"/>
    </source>
</evidence>
<dbReference type="AlphaFoldDB" id="A0A4C2EIT9"/>
<dbReference type="EMBL" id="BIXZ01000001">
    <property type="protein sequence ID" value="GCF13260.1"/>
    <property type="molecule type" value="Genomic_DNA"/>
</dbReference>
<dbReference type="OrthoDB" id="221035at2157"/>
<comment type="caution">
    <text evidence="1">The sequence shown here is derived from an EMBL/GenBank/DDBJ whole genome shotgun (WGS) entry which is preliminary data.</text>
</comment>
<protein>
    <submittedName>
        <fullName evidence="1">Uncharacterized protein</fullName>
    </submittedName>
</protein>
<proteinExistence type="predicted"/>
<evidence type="ECO:0000313" key="1">
    <source>
        <dbReference type="EMBL" id="GCF13260.1"/>
    </source>
</evidence>
<keyword evidence="2" id="KW-1185">Reference proteome</keyword>
<accession>A0A4C2EIT9</accession>
<gene>
    <name evidence="1" type="ORF">Harman_11950</name>
</gene>
<sequence>MTPEATRETPCLTKGRWQLMGVDSSRVDGFALCQQCFPNGWDSVDAKDIETFLYTTKNGTKLHRSIDTGDDADTEIFGDHDYPDENLAAKLADPDASLDHEFEWDRQQGGDA</sequence>
<organism evidence="1 2">
    <name type="scientific">Haloarcula mannanilytica</name>
    <dbReference type="NCBI Taxonomy" id="2509225"/>
    <lineage>
        <taxon>Archaea</taxon>
        <taxon>Methanobacteriati</taxon>
        <taxon>Methanobacteriota</taxon>
        <taxon>Stenosarchaea group</taxon>
        <taxon>Halobacteria</taxon>
        <taxon>Halobacteriales</taxon>
        <taxon>Haloarculaceae</taxon>
        <taxon>Haloarcula</taxon>
    </lineage>
</organism>
<name>A0A4C2EIT9_9EURY</name>
<dbReference type="Proteomes" id="UP000304382">
    <property type="component" value="Unassembled WGS sequence"/>
</dbReference>
<dbReference type="RefSeq" id="WP_137682885.1">
    <property type="nucleotide sequence ID" value="NZ_BIXZ01000001.1"/>
</dbReference>